<gene>
    <name evidence="2" type="ORF">VMCG_10781</name>
</gene>
<dbReference type="AlphaFoldDB" id="A0A423V9E2"/>
<feature type="compositionally biased region" description="Basic and acidic residues" evidence="1">
    <location>
        <begin position="113"/>
        <end position="126"/>
    </location>
</feature>
<evidence type="ECO:0000313" key="3">
    <source>
        <dbReference type="Proteomes" id="UP000283895"/>
    </source>
</evidence>
<feature type="region of interest" description="Disordered" evidence="1">
    <location>
        <begin position="111"/>
        <end position="144"/>
    </location>
</feature>
<reference evidence="2 3" key="1">
    <citation type="submission" date="2015-09" db="EMBL/GenBank/DDBJ databases">
        <title>Host preference determinants of Valsa canker pathogens revealed by comparative genomics.</title>
        <authorList>
            <person name="Yin Z."/>
            <person name="Huang L."/>
        </authorList>
    </citation>
    <scope>NUCLEOTIDE SEQUENCE [LARGE SCALE GENOMIC DNA]</scope>
    <source>
        <strain evidence="2 3">03-1</strain>
    </source>
</reference>
<protein>
    <submittedName>
        <fullName evidence="2">Uncharacterized protein</fullName>
    </submittedName>
</protein>
<keyword evidence="3" id="KW-1185">Reference proteome</keyword>
<dbReference type="Proteomes" id="UP000283895">
    <property type="component" value="Unassembled WGS sequence"/>
</dbReference>
<feature type="compositionally biased region" description="Polar residues" evidence="1">
    <location>
        <begin position="127"/>
        <end position="141"/>
    </location>
</feature>
<evidence type="ECO:0000256" key="1">
    <source>
        <dbReference type="SAM" id="MobiDB-lite"/>
    </source>
</evidence>
<dbReference type="EMBL" id="LKEA01000095">
    <property type="protein sequence ID" value="ROV87451.1"/>
    <property type="molecule type" value="Genomic_DNA"/>
</dbReference>
<feature type="compositionally biased region" description="Polar residues" evidence="1">
    <location>
        <begin position="84"/>
        <end position="98"/>
    </location>
</feature>
<proteinExistence type="predicted"/>
<feature type="region of interest" description="Disordered" evidence="1">
    <location>
        <begin position="79"/>
        <end position="98"/>
    </location>
</feature>
<comment type="caution">
    <text evidence="2">The sequence shown here is derived from an EMBL/GenBank/DDBJ whole genome shotgun (WGS) entry which is preliminary data.</text>
</comment>
<name>A0A423V9E2_9PEZI</name>
<sequence length="175" mass="19155">MDPDQVFYTVEWLTSDLACSNADIGEDQFYSLIDRLDAIAHHWMETLLRCSEDEVEEFLAAELHCLAISDKILEIAARSEQETGDSQSPGSIDLESSNEVAVSTAASAYPRGHLHDGHIEDSRSETHSQQSEGSEPNTLGDVSTIDADSIRGSLRRLIAAGDAFVEAMRDVMSLP</sequence>
<evidence type="ECO:0000313" key="2">
    <source>
        <dbReference type="EMBL" id="ROV87451.1"/>
    </source>
</evidence>
<accession>A0A423V9E2</accession>
<organism evidence="2 3">
    <name type="scientific">Cytospora schulzeri</name>
    <dbReference type="NCBI Taxonomy" id="448051"/>
    <lineage>
        <taxon>Eukaryota</taxon>
        <taxon>Fungi</taxon>
        <taxon>Dikarya</taxon>
        <taxon>Ascomycota</taxon>
        <taxon>Pezizomycotina</taxon>
        <taxon>Sordariomycetes</taxon>
        <taxon>Sordariomycetidae</taxon>
        <taxon>Diaporthales</taxon>
        <taxon>Cytosporaceae</taxon>
        <taxon>Cytospora</taxon>
    </lineage>
</organism>